<proteinExistence type="predicted"/>
<name>A0A0N1HCY6_9EURO</name>
<dbReference type="OrthoDB" id="10034502at2759"/>
<protein>
    <submittedName>
        <fullName evidence="2">Uncharacterized protein</fullName>
    </submittedName>
</protein>
<dbReference type="Pfam" id="PF08538">
    <property type="entry name" value="DUF1749"/>
    <property type="match status" value="1"/>
</dbReference>
<evidence type="ECO:0000313" key="3">
    <source>
        <dbReference type="Proteomes" id="UP000038010"/>
    </source>
</evidence>
<evidence type="ECO:0000313" key="2">
    <source>
        <dbReference type="EMBL" id="KPI41933.1"/>
    </source>
</evidence>
<keyword evidence="3" id="KW-1185">Reference proteome</keyword>
<dbReference type="VEuPathDB" id="FungiDB:AB675_5444"/>
<dbReference type="GeneID" id="28737535"/>
<dbReference type="EMBL" id="LFJN01000008">
    <property type="protein sequence ID" value="KPI41933.1"/>
    <property type="molecule type" value="Genomic_DNA"/>
</dbReference>
<sequence length="383" mass="41757">MPSATGTLHTYHPTRGLLLFEHAHGHASPPPPNILLFVGGMFDNFLSPNYTLSLAQLFRSSERPKWRLAHIQLSSAMRGFGISSLSRDAQELNLGVKFVREHLLAGNSSGKVVLMGHSTGTQDLISYCYLNNKTTGPLAERAKVDGIILQAAVSDRDTATPGPDASAERRLRWTQCLDLARSTPDAEKRTTVLPMHLTNSIFGPAPLSVERFLSLASPDSPERPGEDDLLSGDASEEWLKKTWGVAFGGSEGVFQPMPKSRKKEPLILLSGNDEHVPGHVDQNKLLEKWREAVEKAGGALHSESQVIAGAVHDVSGDDAASFRARELALRWAVVLYLAGVLGEEIDDGTDRALEEAEEQWKTMQNAGQQQSTPTEKEDLASKI</sequence>
<dbReference type="PANTHER" id="PTHR31591">
    <property type="entry name" value="UPF0613 PROTEIN PB24D3.06C"/>
    <property type="match status" value="1"/>
</dbReference>
<dbReference type="SUPFAM" id="SSF53474">
    <property type="entry name" value="alpha/beta-Hydrolases"/>
    <property type="match status" value="1"/>
</dbReference>
<dbReference type="PANTHER" id="PTHR31591:SF1">
    <property type="entry name" value="UPF0613 PROTEIN PB24D3.06C"/>
    <property type="match status" value="1"/>
</dbReference>
<dbReference type="Gene3D" id="3.40.50.1820">
    <property type="entry name" value="alpha/beta hydrolase"/>
    <property type="match status" value="1"/>
</dbReference>
<comment type="caution">
    <text evidence="2">The sequence shown here is derived from an EMBL/GenBank/DDBJ whole genome shotgun (WGS) entry which is preliminary data.</text>
</comment>
<dbReference type="InterPro" id="IPR013744">
    <property type="entry name" value="SidJ"/>
</dbReference>
<organism evidence="2 3">
    <name type="scientific">Cyphellophora attinorum</name>
    <dbReference type="NCBI Taxonomy" id="1664694"/>
    <lineage>
        <taxon>Eukaryota</taxon>
        <taxon>Fungi</taxon>
        <taxon>Dikarya</taxon>
        <taxon>Ascomycota</taxon>
        <taxon>Pezizomycotina</taxon>
        <taxon>Eurotiomycetes</taxon>
        <taxon>Chaetothyriomycetidae</taxon>
        <taxon>Chaetothyriales</taxon>
        <taxon>Cyphellophoraceae</taxon>
        <taxon>Cyphellophora</taxon>
    </lineage>
</organism>
<feature type="compositionally biased region" description="Polar residues" evidence="1">
    <location>
        <begin position="361"/>
        <end position="373"/>
    </location>
</feature>
<evidence type="ECO:0000256" key="1">
    <source>
        <dbReference type="SAM" id="MobiDB-lite"/>
    </source>
</evidence>
<dbReference type="AlphaFoldDB" id="A0A0N1HCY6"/>
<accession>A0A0N1HCY6</accession>
<dbReference type="InterPro" id="IPR029058">
    <property type="entry name" value="AB_hydrolase_fold"/>
</dbReference>
<gene>
    <name evidence="2" type="ORF">AB675_5444</name>
</gene>
<reference evidence="2 3" key="1">
    <citation type="submission" date="2015-06" db="EMBL/GenBank/DDBJ databases">
        <title>Draft genome of the ant-associated black yeast Phialophora attae CBS 131958.</title>
        <authorList>
            <person name="Moreno L.F."/>
            <person name="Stielow B.J."/>
            <person name="de Hoog S."/>
            <person name="Vicente V.A."/>
            <person name="Weiss V.A."/>
            <person name="de Vries M."/>
            <person name="Cruz L.M."/>
            <person name="Souza E.M."/>
        </authorList>
    </citation>
    <scope>NUCLEOTIDE SEQUENCE [LARGE SCALE GENOMIC DNA]</scope>
    <source>
        <strain evidence="2 3">CBS 131958</strain>
    </source>
</reference>
<feature type="compositionally biased region" description="Basic and acidic residues" evidence="1">
    <location>
        <begin position="374"/>
        <end position="383"/>
    </location>
</feature>
<dbReference type="Proteomes" id="UP000038010">
    <property type="component" value="Unassembled WGS sequence"/>
</dbReference>
<dbReference type="RefSeq" id="XP_018001896.1">
    <property type="nucleotide sequence ID" value="XM_018145655.1"/>
</dbReference>
<feature type="region of interest" description="Disordered" evidence="1">
    <location>
        <begin position="355"/>
        <end position="383"/>
    </location>
</feature>